<dbReference type="Proteomes" id="UP000827872">
    <property type="component" value="Linkage Group LG15"/>
</dbReference>
<name>A0ACB8EV52_9SAUR</name>
<accession>A0ACB8EV52</accession>
<sequence length="139" mass="14988">MVVITMGVSVAETPLLQSQPPESPLGGVQLNREPCVRAELEMAALMGPTEPVTSGSGTGSKEIDPGAAEVTIVSARPDWEGGAPQDALVTWMKEEYCILSRQPPKHQRPAVEHHLVIFVSLWSLDIDITIDDIHDSPLV</sequence>
<evidence type="ECO:0000313" key="1">
    <source>
        <dbReference type="EMBL" id="KAH7996645.1"/>
    </source>
</evidence>
<evidence type="ECO:0000313" key="2">
    <source>
        <dbReference type="Proteomes" id="UP000827872"/>
    </source>
</evidence>
<proteinExistence type="predicted"/>
<keyword evidence="2" id="KW-1185">Reference proteome</keyword>
<dbReference type="EMBL" id="CM037628">
    <property type="protein sequence ID" value="KAH7996645.1"/>
    <property type="molecule type" value="Genomic_DNA"/>
</dbReference>
<gene>
    <name evidence="1" type="ORF">K3G42_008934</name>
</gene>
<reference evidence="1" key="1">
    <citation type="submission" date="2021-08" db="EMBL/GenBank/DDBJ databases">
        <title>The first chromosome-level gecko genome reveals the dynamic sex chromosomes of Neotropical dwarf geckos (Sphaerodactylidae: Sphaerodactylus).</title>
        <authorList>
            <person name="Pinto B.J."/>
            <person name="Keating S.E."/>
            <person name="Gamble T."/>
        </authorList>
    </citation>
    <scope>NUCLEOTIDE SEQUENCE</scope>
    <source>
        <strain evidence="1">TG3544</strain>
    </source>
</reference>
<comment type="caution">
    <text evidence="1">The sequence shown here is derived from an EMBL/GenBank/DDBJ whole genome shotgun (WGS) entry which is preliminary data.</text>
</comment>
<organism evidence="1 2">
    <name type="scientific">Sphaerodactylus townsendi</name>
    <dbReference type="NCBI Taxonomy" id="933632"/>
    <lineage>
        <taxon>Eukaryota</taxon>
        <taxon>Metazoa</taxon>
        <taxon>Chordata</taxon>
        <taxon>Craniata</taxon>
        <taxon>Vertebrata</taxon>
        <taxon>Euteleostomi</taxon>
        <taxon>Lepidosauria</taxon>
        <taxon>Squamata</taxon>
        <taxon>Bifurcata</taxon>
        <taxon>Gekkota</taxon>
        <taxon>Sphaerodactylidae</taxon>
        <taxon>Sphaerodactylus</taxon>
    </lineage>
</organism>
<protein>
    <submittedName>
        <fullName evidence="1">Uncharacterized protein</fullName>
    </submittedName>
</protein>